<dbReference type="InterPro" id="IPR003779">
    <property type="entry name" value="CMD-like"/>
</dbReference>
<dbReference type="EMBL" id="VUKA01000007">
    <property type="protein sequence ID" value="KAA2212575.1"/>
    <property type="molecule type" value="Genomic_DNA"/>
</dbReference>
<dbReference type="InterPro" id="IPR029032">
    <property type="entry name" value="AhpD-like"/>
</dbReference>
<dbReference type="AlphaFoldDB" id="A0A5B2TEX8"/>
<dbReference type="InterPro" id="IPR052512">
    <property type="entry name" value="4CMD/NDH-1_regulator"/>
</dbReference>
<dbReference type="RefSeq" id="WP_149812982.1">
    <property type="nucleotide sequence ID" value="NZ_VUKA01000007.1"/>
</dbReference>
<gene>
    <name evidence="2" type="ORF">F0Q34_14735</name>
</gene>
<dbReference type="PANTHER" id="PTHR33570">
    <property type="entry name" value="4-CARBOXYMUCONOLACTONE DECARBOXYLASE FAMILY PROTEIN"/>
    <property type="match status" value="1"/>
</dbReference>
<proteinExistence type="predicted"/>
<dbReference type="GO" id="GO:0051920">
    <property type="term" value="F:peroxiredoxin activity"/>
    <property type="evidence" value="ECO:0007669"/>
    <property type="project" value="InterPro"/>
</dbReference>
<dbReference type="Proteomes" id="UP000322110">
    <property type="component" value="Unassembled WGS sequence"/>
</dbReference>
<name>A0A5B2TEX8_9PROT</name>
<sequence>MSDDTWFDKGLEIRRAVLGAEYVDNSIAKADDFMMAFQHITTEWCWGYAWGRPGLDRKTRSIMNLAMLTALGRTPEIKLHVKGALNNGLTVEEIKEILLHATVYCGIPAGLDAFKAAHEVLVKEGALSGEPARPAE</sequence>
<reference evidence="2 3" key="1">
    <citation type="journal article" date="2015" name="Int. J. Syst. Evol. Microbiol.">
        <title>Roseomonas oryzae sp. nov., isolated from paddy rhizosphere soil.</title>
        <authorList>
            <person name="Ramaprasad E.V."/>
            <person name="Sasikala Ch."/>
            <person name="Ramana Ch.V."/>
        </authorList>
    </citation>
    <scope>NUCLEOTIDE SEQUENCE [LARGE SCALE GENOMIC DNA]</scope>
    <source>
        <strain evidence="2 3">KCTC 42542</strain>
    </source>
</reference>
<protein>
    <submittedName>
        <fullName evidence="2">Gamma carboxymuconolactone decarboxylase</fullName>
    </submittedName>
</protein>
<dbReference type="Pfam" id="PF02627">
    <property type="entry name" value="CMD"/>
    <property type="match status" value="1"/>
</dbReference>
<dbReference type="SUPFAM" id="SSF69118">
    <property type="entry name" value="AhpD-like"/>
    <property type="match status" value="1"/>
</dbReference>
<accession>A0A5B2TEX8</accession>
<feature type="domain" description="Carboxymuconolactone decarboxylase-like" evidence="1">
    <location>
        <begin position="37"/>
        <end position="119"/>
    </location>
</feature>
<dbReference type="OrthoDB" id="7507676at2"/>
<evidence type="ECO:0000259" key="1">
    <source>
        <dbReference type="Pfam" id="PF02627"/>
    </source>
</evidence>
<dbReference type="PANTHER" id="PTHR33570:SF2">
    <property type="entry name" value="CARBOXYMUCONOLACTONE DECARBOXYLASE-LIKE DOMAIN-CONTAINING PROTEIN"/>
    <property type="match status" value="1"/>
</dbReference>
<comment type="caution">
    <text evidence="2">The sequence shown here is derived from an EMBL/GenBank/DDBJ whole genome shotgun (WGS) entry which is preliminary data.</text>
</comment>
<keyword evidence="3" id="KW-1185">Reference proteome</keyword>
<dbReference type="Gene3D" id="1.20.1290.10">
    <property type="entry name" value="AhpD-like"/>
    <property type="match status" value="1"/>
</dbReference>
<evidence type="ECO:0000313" key="2">
    <source>
        <dbReference type="EMBL" id="KAA2212575.1"/>
    </source>
</evidence>
<organism evidence="2 3">
    <name type="scientific">Teichococcus oryzae</name>
    <dbReference type="NCBI Taxonomy" id="1608942"/>
    <lineage>
        <taxon>Bacteria</taxon>
        <taxon>Pseudomonadati</taxon>
        <taxon>Pseudomonadota</taxon>
        <taxon>Alphaproteobacteria</taxon>
        <taxon>Acetobacterales</taxon>
        <taxon>Roseomonadaceae</taxon>
        <taxon>Roseomonas</taxon>
    </lineage>
</organism>
<evidence type="ECO:0000313" key="3">
    <source>
        <dbReference type="Proteomes" id="UP000322110"/>
    </source>
</evidence>